<evidence type="ECO:0000313" key="1">
    <source>
        <dbReference type="EMBL" id="RNA14629.1"/>
    </source>
</evidence>
<keyword evidence="2" id="KW-1185">Reference proteome</keyword>
<comment type="caution">
    <text evidence="1">The sequence shown here is derived from an EMBL/GenBank/DDBJ whole genome shotgun (WGS) entry which is preliminary data.</text>
</comment>
<name>A0A3M7QTU7_BRAPC</name>
<protein>
    <submittedName>
        <fullName evidence="1">Uncharacterized protein</fullName>
    </submittedName>
</protein>
<reference evidence="1 2" key="1">
    <citation type="journal article" date="2018" name="Sci. Rep.">
        <title>Genomic signatures of local adaptation to the degree of environmental predictability in rotifers.</title>
        <authorList>
            <person name="Franch-Gras L."/>
            <person name="Hahn C."/>
            <person name="Garcia-Roger E.M."/>
            <person name="Carmona M.J."/>
            <person name="Serra M."/>
            <person name="Gomez A."/>
        </authorList>
    </citation>
    <scope>NUCLEOTIDE SEQUENCE [LARGE SCALE GENOMIC DNA]</scope>
    <source>
        <strain evidence="1">HYR1</strain>
    </source>
</reference>
<evidence type="ECO:0000313" key="2">
    <source>
        <dbReference type="Proteomes" id="UP000276133"/>
    </source>
</evidence>
<accession>A0A3M7QTU7</accession>
<sequence>LFIIKKLFPLYDSFRTHFVVNDVGNNKVSNFFRFICNDHQRFLFQNEKLYIFLLLHLMCPISMLLNYDTMKNHFILILYLKRYIEKERYRDIIIRTSVIEKKIAKKREWPPLALIHSVTADKFYKDLEQFCSRAISYINFAKF</sequence>
<organism evidence="1 2">
    <name type="scientific">Brachionus plicatilis</name>
    <name type="common">Marine rotifer</name>
    <name type="synonym">Brachionus muelleri</name>
    <dbReference type="NCBI Taxonomy" id="10195"/>
    <lineage>
        <taxon>Eukaryota</taxon>
        <taxon>Metazoa</taxon>
        <taxon>Spiralia</taxon>
        <taxon>Gnathifera</taxon>
        <taxon>Rotifera</taxon>
        <taxon>Eurotatoria</taxon>
        <taxon>Monogononta</taxon>
        <taxon>Pseudotrocha</taxon>
        <taxon>Ploima</taxon>
        <taxon>Brachionidae</taxon>
        <taxon>Brachionus</taxon>
    </lineage>
</organism>
<gene>
    <name evidence="1" type="ORF">BpHYR1_044181</name>
</gene>
<dbReference type="AlphaFoldDB" id="A0A3M7QTU7"/>
<feature type="non-terminal residue" evidence="1">
    <location>
        <position position="1"/>
    </location>
</feature>
<dbReference type="Proteomes" id="UP000276133">
    <property type="component" value="Unassembled WGS sequence"/>
</dbReference>
<dbReference type="EMBL" id="REGN01005145">
    <property type="protein sequence ID" value="RNA14629.1"/>
    <property type="molecule type" value="Genomic_DNA"/>
</dbReference>
<proteinExistence type="predicted"/>